<dbReference type="PANTHER" id="PTHR47926">
    <property type="entry name" value="PENTATRICOPEPTIDE REPEAT-CONTAINING PROTEIN"/>
    <property type="match status" value="1"/>
</dbReference>
<evidence type="ECO:0000256" key="2">
    <source>
        <dbReference type="PROSITE-ProRule" id="PRU00708"/>
    </source>
</evidence>
<dbReference type="AlphaFoldDB" id="A0AA88WPA1"/>
<gene>
    <name evidence="3" type="ORF">RJ639_035141</name>
</gene>
<feature type="repeat" description="PPR" evidence="2">
    <location>
        <begin position="136"/>
        <end position="170"/>
    </location>
</feature>
<name>A0AA88WPA1_9ASTE</name>
<dbReference type="Pfam" id="PF01535">
    <property type="entry name" value="PPR"/>
    <property type="match status" value="2"/>
</dbReference>
<reference evidence="3" key="1">
    <citation type="submission" date="2022-12" db="EMBL/GenBank/DDBJ databases">
        <title>Draft genome assemblies for two species of Escallonia (Escalloniales).</title>
        <authorList>
            <person name="Chanderbali A."/>
            <person name="Dervinis C."/>
            <person name="Anghel I."/>
            <person name="Soltis D."/>
            <person name="Soltis P."/>
            <person name="Zapata F."/>
        </authorList>
    </citation>
    <scope>NUCLEOTIDE SEQUENCE</scope>
    <source>
        <strain evidence="3">UCBG64.0493</strain>
        <tissue evidence="3">Leaf</tissue>
    </source>
</reference>
<keyword evidence="1" id="KW-0677">Repeat</keyword>
<protein>
    <recommendedName>
        <fullName evidence="5">Pentatricopeptide repeat-containing protein</fullName>
    </recommendedName>
</protein>
<dbReference type="InterPro" id="IPR046960">
    <property type="entry name" value="PPR_At4g14850-like_plant"/>
</dbReference>
<evidence type="ECO:0000313" key="3">
    <source>
        <dbReference type="EMBL" id="KAK3031143.1"/>
    </source>
</evidence>
<evidence type="ECO:0000256" key="1">
    <source>
        <dbReference type="ARBA" id="ARBA00022737"/>
    </source>
</evidence>
<dbReference type="GO" id="GO:0009451">
    <property type="term" value="P:RNA modification"/>
    <property type="evidence" value="ECO:0007669"/>
    <property type="project" value="InterPro"/>
</dbReference>
<evidence type="ECO:0000313" key="4">
    <source>
        <dbReference type="Proteomes" id="UP001188597"/>
    </source>
</evidence>
<accession>A0AA88WPA1</accession>
<dbReference type="EMBL" id="JAVXUP010000317">
    <property type="protein sequence ID" value="KAK3031143.1"/>
    <property type="molecule type" value="Genomic_DNA"/>
</dbReference>
<dbReference type="InterPro" id="IPR002885">
    <property type="entry name" value="PPR_rpt"/>
</dbReference>
<sequence>MESRNLPTGPYIYGELLQGCVYERDLFTEGIQGHAIAILNGFDLDDILGSSLINFYSNVGLIKDAELVFSRMLEKDVVTWNLLLSSYAQHGHVRNALNLCRAMRLEEFRFDSVTLTSVNEATDIFAEMQSLGIKPNLVTHTILITGLAQNGFGNEAIMLFQQMLEAGIQPNIISMVGVLSACTETASLSPEKSATIECLTFLRLLKAVEIPAKLLALSRPRRELDRPVAVVTAPAHGLAACNGSKCGSLYSLSCLTVEFQSTEDFGDDVPYGSCIILADATANRIAKI</sequence>
<feature type="repeat" description="PPR" evidence="2">
    <location>
        <begin position="76"/>
        <end position="110"/>
    </location>
</feature>
<dbReference type="Gene3D" id="1.25.40.10">
    <property type="entry name" value="Tetratricopeptide repeat domain"/>
    <property type="match status" value="2"/>
</dbReference>
<evidence type="ECO:0008006" key="5">
    <source>
        <dbReference type="Google" id="ProtNLM"/>
    </source>
</evidence>
<dbReference type="Pfam" id="PF13812">
    <property type="entry name" value="PPR_3"/>
    <property type="match status" value="1"/>
</dbReference>
<comment type="caution">
    <text evidence="3">The sequence shown here is derived from an EMBL/GenBank/DDBJ whole genome shotgun (WGS) entry which is preliminary data.</text>
</comment>
<dbReference type="GO" id="GO:0003723">
    <property type="term" value="F:RNA binding"/>
    <property type="evidence" value="ECO:0007669"/>
    <property type="project" value="InterPro"/>
</dbReference>
<dbReference type="InterPro" id="IPR011990">
    <property type="entry name" value="TPR-like_helical_dom_sf"/>
</dbReference>
<dbReference type="PROSITE" id="PS51375">
    <property type="entry name" value="PPR"/>
    <property type="match status" value="2"/>
</dbReference>
<proteinExistence type="predicted"/>
<dbReference type="NCBIfam" id="TIGR00756">
    <property type="entry name" value="PPR"/>
    <property type="match status" value="2"/>
</dbReference>
<organism evidence="3 4">
    <name type="scientific">Escallonia herrerae</name>
    <dbReference type="NCBI Taxonomy" id="1293975"/>
    <lineage>
        <taxon>Eukaryota</taxon>
        <taxon>Viridiplantae</taxon>
        <taxon>Streptophyta</taxon>
        <taxon>Embryophyta</taxon>
        <taxon>Tracheophyta</taxon>
        <taxon>Spermatophyta</taxon>
        <taxon>Magnoliopsida</taxon>
        <taxon>eudicotyledons</taxon>
        <taxon>Gunneridae</taxon>
        <taxon>Pentapetalae</taxon>
        <taxon>asterids</taxon>
        <taxon>campanulids</taxon>
        <taxon>Escalloniales</taxon>
        <taxon>Escalloniaceae</taxon>
        <taxon>Escallonia</taxon>
    </lineage>
</organism>
<keyword evidence="4" id="KW-1185">Reference proteome</keyword>
<dbReference type="Proteomes" id="UP001188597">
    <property type="component" value="Unassembled WGS sequence"/>
</dbReference>